<evidence type="ECO:0000313" key="2">
    <source>
        <dbReference type="EMBL" id="CAD9313534.1"/>
    </source>
</evidence>
<dbReference type="AlphaFoldDB" id="A0A7S1YLK9"/>
<evidence type="ECO:0000256" key="1">
    <source>
        <dbReference type="SAM" id="MobiDB-lite"/>
    </source>
</evidence>
<gene>
    <name evidence="2" type="ORF">SMAR1039_LOCUS658</name>
</gene>
<dbReference type="EMBL" id="HBGM01000951">
    <property type="protein sequence ID" value="CAD9313534.1"/>
    <property type="molecule type" value="Transcribed_RNA"/>
</dbReference>
<organism evidence="2">
    <name type="scientific">Skeletonema marinoi</name>
    <dbReference type="NCBI Taxonomy" id="267567"/>
    <lineage>
        <taxon>Eukaryota</taxon>
        <taxon>Sar</taxon>
        <taxon>Stramenopiles</taxon>
        <taxon>Ochrophyta</taxon>
        <taxon>Bacillariophyta</taxon>
        <taxon>Coscinodiscophyceae</taxon>
        <taxon>Thalassiosirophycidae</taxon>
        <taxon>Thalassiosirales</taxon>
        <taxon>Skeletonemataceae</taxon>
        <taxon>Skeletonema</taxon>
        <taxon>Skeletonema marinoi-dohrnii complex</taxon>
    </lineage>
</organism>
<feature type="compositionally biased region" description="Polar residues" evidence="1">
    <location>
        <begin position="63"/>
        <end position="90"/>
    </location>
</feature>
<protein>
    <submittedName>
        <fullName evidence="2">Uncharacterized protein</fullName>
    </submittedName>
</protein>
<accession>A0A7S1YLK9</accession>
<name>A0A7S1YLK9_9STRA</name>
<feature type="compositionally biased region" description="Polar residues" evidence="1">
    <location>
        <begin position="18"/>
        <end position="44"/>
    </location>
</feature>
<proteinExistence type="predicted"/>
<feature type="region of interest" description="Disordered" evidence="1">
    <location>
        <begin position="199"/>
        <end position="220"/>
    </location>
</feature>
<feature type="compositionally biased region" description="Basic and acidic residues" evidence="1">
    <location>
        <begin position="1"/>
        <end position="11"/>
    </location>
</feature>
<feature type="region of interest" description="Disordered" evidence="1">
    <location>
        <begin position="1"/>
        <end position="94"/>
    </location>
</feature>
<reference evidence="2" key="1">
    <citation type="submission" date="2021-01" db="EMBL/GenBank/DDBJ databases">
        <authorList>
            <person name="Corre E."/>
            <person name="Pelletier E."/>
            <person name="Niang G."/>
            <person name="Scheremetjew M."/>
            <person name="Finn R."/>
            <person name="Kale V."/>
            <person name="Holt S."/>
            <person name="Cochrane G."/>
            <person name="Meng A."/>
            <person name="Brown T."/>
            <person name="Cohen L."/>
        </authorList>
    </citation>
    <scope>NUCLEOTIDE SEQUENCE</scope>
    <source>
        <strain evidence="2">FE7</strain>
    </source>
</reference>
<sequence>MGNCCTKEEPQRPGAFADTSSSSEDVYQGSGSYHSSTNHSTLTPSPFGGMLTPDGASPAIDPTNLTPVTSSHGHDSSQLQSGSEHLQQIEQMDESERQRRIIQIRLEQTELARRETIVTSASQSMVPVGGSQGSRSIGGGMILNHPHQRGGGVNTYYDPAYAAAAAQDILNSAARTGGLMFADDQATKAAWNVSVMGSAPMKASSSSSRGGGGTQTTSKDVMDTLSRGQWDKIQLGSRGGGVAGCGGEDPEYYVDDLADAFWDNMVPTKMNLFGGCPSIVENLP</sequence>